<feature type="binding site" evidence="2">
    <location>
        <position position="422"/>
    </location>
    <ligand>
        <name>Mn(2+)</name>
        <dbReference type="ChEBI" id="CHEBI:29035"/>
        <label>1</label>
    </ligand>
</feature>
<dbReference type="EC" id="3.1.4.-" evidence="1"/>
<dbReference type="PIRSF" id="PIRSF026583">
    <property type="entry name" value="YybT"/>
    <property type="match status" value="1"/>
</dbReference>
<dbReference type="PANTHER" id="PTHR47618">
    <property type="entry name" value="BIFUNCTIONAL OLIGORIBONUCLEASE AND PAP PHOSPHATASE NRNA"/>
    <property type="match status" value="1"/>
</dbReference>
<dbReference type="GO" id="GO:0003676">
    <property type="term" value="F:nucleic acid binding"/>
    <property type="evidence" value="ECO:0007669"/>
    <property type="project" value="UniProtKB-UniRule"/>
</dbReference>
<evidence type="ECO:0000256" key="1">
    <source>
        <dbReference type="PIRNR" id="PIRNR026583"/>
    </source>
</evidence>
<feature type="domain" description="DDH" evidence="4">
    <location>
        <begin position="343"/>
        <end position="498"/>
    </location>
</feature>
<dbReference type="SUPFAM" id="SSF64182">
    <property type="entry name" value="DHH phosphoesterases"/>
    <property type="match status" value="1"/>
</dbReference>
<dbReference type="InterPro" id="IPR003156">
    <property type="entry name" value="DHHA1_dom"/>
</dbReference>
<dbReference type="RefSeq" id="WP_284680040.1">
    <property type="nucleotide sequence ID" value="NZ_CP060096.1"/>
</dbReference>
<comment type="function">
    <text evidence="1">Has phosphodiesterase (PDE) activity against cyclic-di-AMP (c-di-AMP).</text>
</comment>
<comment type="cofactor">
    <cofactor evidence="2">
        <name>Mn(2+)</name>
        <dbReference type="ChEBI" id="CHEBI:29035"/>
    </cofactor>
    <text evidence="2">For phosphodiesterase activity, probably binds 2 Mn(2+) per subunit.</text>
</comment>
<evidence type="ECO:0000259" key="4">
    <source>
        <dbReference type="Pfam" id="PF01368"/>
    </source>
</evidence>
<gene>
    <name evidence="6" type="ORF">ACETAC_11045</name>
</gene>
<feature type="binding site" evidence="2">
    <location>
        <position position="501"/>
    </location>
    <ligand>
        <name>Mn(2+)</name>
        <dbReference type="ChEBI" id="CHEBI:29035"/>
        <label>2</label>
    </ligand>
</feature>
<dbReference type="InterPro" id="IPR001667">
    <property type="entry name" value="DDH_dom"/>
</dbReference>
<protein>
    <recommendedName>
        <fullName evidence="1">Cyclic-di-AMP phosphodiesterase</fullName>
        <ecNumber evidence="1">3.1.4.-</ecNumber>
    </recommendedName>
</protein>
<dbReference type="InterPro" id="IPR038763">
    <property type="entry name" value="DHH_sf"/>
</dbReference>
<dbReference type="InterPro" id="IPR014528">
    <property type="entry name" value="GdpP/PdeA"/>
</dbReference>
<feature type="binding site" evidence="2">
    <location>
        <position position="353"/>
    </location>
    <ligand>
        <name>Mn(2+)</name>
        <dbReference type="ChEBI" id="CHEBI:29035"/>
        <label>1</label>
    </ligand>
</feature>
<keyword evidence="1 3" id="KW-0472">Membrane</keyword>
<sequence length="654" mass="74470">MNKKNFKLISSANIINLILSFTLTVLMFHYNIYIAFISLILFIYVLMNEYFGWRKKRSELDRYIERLFFNVDRVSKNAIAFMPIAAAVINKEGKIIWYNNKFNETFKDKKEINEAIEKHIKNYKFEGKLHIKIADRYYYIIGTEAQKQHKSKENDKFYNIFLIDETDYVEISSKLNESRPVLAYILVDNYEEALQATEDLKRPVVAAEIERRLSIWASSMNAFIKKYAADRYVMFMKNRELLNLEENRFEILDFIRDINAGNKIPVTLSIGVGADADEYILLHDYASSAIDLSLGRGGDQAVVKRGEKISIYGGKTQAVEKRTRVKARVVSHAIRKLIEESSNVFIMGHNFMDFDSLGAAIGMYRGAVALDKSAKIILDKSNPAIESMLQKIEDEEDYDNPFINISDAKNSIDKNSLLIVVDTHRPEYLTNPEILDLIERIIVIDHHRRGRDFIDKALLVYLEPYASSASELVTEILQYIKDRIDIKPIEAEALLAGIAVDTKNFTFRTGVRTFEAASYLRRKGADTTSIKILFQNDFKSYIMKSTIVKNAEITNDGIAIAISPEDANNVIISQAADELLNIKGVQASFVLLKRENDVIISGRSLGDINVQVILEKLDGGGHLTVAGAQVKKPLDEVLIDLKKAINEYLKEGEE</sequence>
<comment type="catalytic activity">
    <reaction evidence="1">
        <text>3',3'-c-di-AMP + H2O = 5'-O-phosphonoadenylyl-(3'-&gt;5')-adenosine + H(+)</text>
        <dbReference type="Rhea" id="RHEA:54420"/>
        <dbReference type="ChEBI" id="CHEBI:15377"/>
        <dbReference type="ChEBI" id="CHEBI:15378"/>
        <dbReference type="ChEBI" id="CHEBI:71500"/>
        <dbReference type="ChEBI" id="CHEBI:138171"/>
    </reaction>
</comment>
<organism evidence="6 7">
    <name type="scientific">Aceticella autotrophica</name>
    <dbReference type="NCBI Taxonomy" id="2755338"/>
    <lineage>
        <taxon>Bacteria</taxon>
        <taxon>Bacillati</taxon>
        <taxon>Bacillota</taxon>
        <taxon>Clostridia</taxon>
        <taxon>Thermoanaerobacterales</taxon>
        <taxon>Thermoanaerobacteraceae</taxon>
        <taxon>Aceticella</taxon>
    </lineage>
</organism>
<feature type="binding site" evidence="2">
    <location>
        <position position="349"/>
    </location>
    <ligand>
        <name>Mn(2+)</name>
        <dbReference type="ChEBI" id="CHEBI:29035"/>
        <label>1</label>
    </ligand>
</feature>
<dbReference type="Gene3D" id="3.90.1640.10">
    <property type="entry name" value="inorganic pyrophosphatase (n-terminal core)"/>
    <property type="match status" value="1"/>
</dbReference>
<keyword evidence="1" id="KW-0378">Hydrolase</keyword>
<proteinExistence type="inferred from homology"/>
<feature type="binding site" evidence="2">
    <location>
        <position position="446"/>
    </location>
    <ligand>
        <name>Mn(2+)</name>
        <dbReference type="ChEBI" id="CHEBI:29035"/>
        <label>2</label>
    </ligand>
</feature>
<keyword evidence="2" id="KW-0464">Manganese</keyword>
<dbReference type="Pfam" id="PF01368">
    <property type="entry name" value="DHH"/>
    <property type="match status" value="1"/>
</dbReference>
<dbReference type="InterPro" id="IPR051319">
    <property type="entry name" value="Oligoribo/pAp-PDE_c-di-AMP_PDE"/>
</dbReference>
<keyword evidence="7" id="KW-1185">Reference proteome</keyword>
<dbReference type="KEGG" id="aaut:ACETAC_11045"/>
<accession>A0A975AVQ4</accession>
<keyword evidence="1" id="KW-1003">Cell membrane</keyword>
<dbReference type="Proteomes" id="UP000671913">
    <property type="component" value="Chromosome"/>
</dbReference>
<dbReference type="Gene3D" id="3.30.450.20">
    <property type="entry name" value="PAS domain"/>
    <property type="match status" value="1"/>
</dbReference>
<dbReference type="FunFam" id="3.90.1640.10:FF:000002">
    <property type="entry name" value="Cyclic-di-AMP phosphodiesterase"/>
    <property type="match status" value="1"/>
</dbReference>
<keyword evidence="3" id="KW-0812">Transmembrane</keyword>
<feature type="domain" description="DHHA1" evidence="5">
    <location>
        <begin position="560"/>
        <end position="651"/>
    </location>
</feature>
<comment type="similarity">
    <text evidence="1">Belongs to the GdpP/PdeA phosphodiesterase family.</text>
</comment>
<feature type="binding site" evidence="2">
    <location>
        <position position="355"/>
    </location>
    <ligand>
        <name>Mn(2+)</name>
        <dbReference type="ChEBI" id="CHEBI:29035"/>
        <label>2</label>
    </ligand>
</feature>
<evidence type="ECO:0000259" key="5">
    <source>
        <dbReference type="Pfam" id="PF02272"/>
    </source>
</evidence>
<dbReference type="Pfam" id="PF02272">
    <property type="entry name" value="DHHA1"/>
    <property type="match status" value="1"/>
</dbReference>
<dbReference type="Pfam" id="PF24898">
    <property type="entry name" value="GGDEF_GdpP"/>
    <property type="match status" value="1"/>
</dbReference>
<evidence type="ECO:0000313" key="6">
    <source>
        <dbReference type="EMBL" id="QSZ27346.1"/>
    </source>
</evidence>
<keyword evidence="3" id="KW-1133">Transmembrane helix</keyword>
<evidence type="ECO:0000256" key="3">
    <source>
        <dbReference type="SAM" id="Phobius"/>
    </source>
</evidence>
<dbReference type="EMBL" id="CP060096">
    <property type="protein sequence ID" value="QSZ27346.1"/>
    <property type="molecule type" value="Genomic_DNA"/>
</dbReference>
<dbReference type="PANTHER" id="PTHR47618:SF2">
    <property type="entry name" value="CYCLIC-DI-AMP PHOSPHODIESTERASE GDPP"/>
    <property type="match status" value="1"/>
</dbReference>
<dbReference type="GO" id="GO:0005886">
    <property type="term" value="C:plasma membrane"/>
    <property type="evidence" value="ECO:0007669"/>
    <property type="project" value="UniProtKB-SubCell"/>
</dbReference>
<evidence type="ECO:0000256" key="2">
    <source>
        <dbReference type="PIRSR" id="PIRSR026583-50"/>
    </source>
</evidence>
<name>A0A975AVQ4_9THEO</name>
<dbReference type="Gene3D" id="3.10.310.30">
    <property type="match status" value="1"/>
</dbReference>
<dbReference type="GO" id="GO:0046872">
    <property type="term" value="F:metal ion binding"/>
    <property type="evidence" value="ECO:0007669"/>
    <property type="project" value="UniProtKB-KW"/>
</dbReference>
<feature type="binding site" evidence="2">
    <location>
        <position position="422"/>
    </location>
    <ligand>
        <name>Mn(2+)</name>
        <dbReference type="ChEBI" id="CHEBI:29035"/>
        <label>2</label>
    </ligand>
</feature>
<reference evidence="6" key="1">
    <citation type="submission" date="2020-08" db="EMBL/GenBank/DDBJ databases">
        <title>Genomic insights into the carbon and energy metabolism of the first obligate autotrophic acetogenic bacterium Aceticella autotrophica gen. nov., sp. nov.</title>
        <authorList>
            <person name="Toshchakov S.V."/>
            <person name="Elcheninov A.G."/>
            <person name="Kublanov I.V."/>
            <person name="Frolov E.N."/>
            <person name="Lebedinsky A.V."/>
        </authorList>
    </citation>
    <scope>NUCLEOTIDE SEQUENCE</scope>
    <source>
        <strain evidence="6">3443-3Ac</strain>
    </source>
</reference>
<feature type="transmembrane region" description="Helical" evidence="3">
    <location>
        <begin position="7"/>
        <end position="26"/>
    </location>
</feature>
<dbReference type="AlphaFoldDB" id="A0A975AVQ4"/>
<comment type="subcellular location">
    <subcellularLocation>
        <location evidence="1">Cell membrane</location>
    </subcellularLocation>
</comment>
<dbReference type="GO" id="GO:0016787">
    <property type="term" value="F:hydrolase activity"/>
    <property type="evidence" value="ECO:0007669"/>
    <property type="project" value="UniProtKB-UniRule"/>
</dbReference>
<evidence type="ECO:0000313" key="7">
    <source>
        <dbReference type="Proteomes" id="UP000671913"/>
    </source>
</evidence>
<keyword evidence="2" id="KW-0479">Metal-binding</keyword>